<keyword evidence="2" id="KW-1185">Reference proteome</keyword>
<dbReference type="OrthoDB" id="2678057at2759"/>
<gene>
    <name evidence="1" type="ORF">PISMIDRAFT_16985</name>
</gene>
<evidence type="ECO:0000313" key="1">
    <source>
        <dbReference type="EMBL" id="KIK14875.1"/>
    </source>
</evidence>
<dbReference type="AlphaFoldDB" id="A0A0C9XRG1"/>
<proteinExistence type="predicted"/>
<dbReference type="GO" id="GO:0046983">
    <property type="term" value="F:protein dimerization activity"/>
    <property type="evidence" value="ECO:0007669"/>
    <property type="project" value="InterPro"/>
</dbReference>
<dbReference type="InterPro" id="IPR036638">
    <property type="entry name" value="HLH_DNA-bd_sf"/>
</dbReference>
<sequence>MPYAAVVPCSYCFDPVGPPATHSATKFACRKSHNEDFHYATSNSSTTDARRESICKQCIKSEQRHHDELQVGYHWLKDALLVSNQRSSKVSLLNCTTTHVKYLEMTTQQLQHVGVNEALTLGTAEQRHAAAAAAAITTMSQ</sequence>
<reference evidence="1 2" key="1">
    <citation type="submission" date="2014-04" db="EMBL/GenBank/DDBJ databases">
        <authorList>
            <consortium name="DOE Joint Genome Institute"/>
            <person name="Kuo A."/>
            <person name="Kohler A."/>
            <person name="Costa M.D."/>
            <person name="Nagy L.G."/>
            <person name="Floudas D."/>
            <person name="Copeland A."/>
            <person name="Barry K.W."/>
            <person name="Cichocki N."/>
            <person name="Veneault-Fourrey C."/>
            <person name="LaButti K."/>
            <person name="Lindquist E.A."/>
            <person name="Lipzen A."/>
            <person name="Lundell T."/>
            <person name="Morin E."/>
            <person name="Murat C."/>
            <person name="Sun H."/>
            <person name="Tunlid A."/>
            <person name="Henrissat B."/>
            <person name="Grigoriev I.V."/>
            <person name="Hibbett D.S."/>
            <person name="Martin F."/>
            <person name="Nordberg H.P."/>
            <person name="Cantor M.N."/>
            <person name="Hua S.X."/>
        </authorList>
    </citation>
    <scope>NUCLEOTIDE SEQUENCE [LARGE SCALE GENOMIC DNA]</scope>
    <source>
        <strain evidence="1 2">441</strain>
    </source>
</reference>
<reference evidence="2" key="2">
    <citation type="submission" date="2015-01" db="EMBL/GenBank/DDBJ databases">
        <title>Evolutionary Origins and Diversification of the Mycorrhizal Mutualists.</title>
        <authorList>
            <consortium name="DOE Joint Genome Institute"/>
            <consortium name="Mycorrhizal Genomics Consortium"/>
            <person name="Kohler A."/>
            <person name="Kuo A."/>
            <person name="Nagy L.G."/>
            <person name="Floudas D."/>
            <person name="Copeland A."/>
            <person name="Barry K.W."/>
            <person name="Cichocki N."/>
            <person name="Veneault-Fourrey C."/>
            <person name="LaButti K."/>
            <person name="Lindquist E.A."/>
            <person name="Lipzen A."/>
            <person name="Lundell T."/>
            <person name="Morin E."/>
            <person name="Murat C."/>
            <person name="Riley R."/>
            <person name="Ohm R."/>
            <person name="Sun H."/>
            <person name="Tunlid A."/>
            <person name="Henrissat B."/>
            <person name="Grigoriev I.V."/>
            <person name="Hibbett D.S."/>
            <person name="Martin F."/>
        </authorList>
    </citation>
    <scope>NUCLEOTIDE SEQUENCE [LARGE SCALE GENOMIC DNA]</scope>
    <source>
        <strain evidence="2">441</strain>
    </source>
</reference>
<dbReference type="Proteomes" id="UP000054018">
    <property type="component" value="Unassembled WGS sequence"/>
</dbReference>
<dbReference type="STRING" id="765257.A0A0C9XRG1"/>
<dbReference type="HOGENOM" id="CLU_1826020_0_0_1"/>
<accession>A0A0C9XRG1</accession>
<name>A0A0C9XRG1_9AGAM</name>
<organism evidence="1 2">
    <name type="scientific">Pisolithus microcarpus 441</name>
    <dbReference type="NCBI Taxonomy" id="765257"/>
    <lineage>
        <taxon>Eukaryota</taxon>
        <taxon>Fungi</taxon>
        <taxon>Dikarya</taxon>
        <taxon>Basidiomycota</taxon>
        <taxon>Agaricomycotina</taxon>
        <taxon>Agaricomycetes</taxon>
        <taxon>Agaricomycetidae</taxon>
        <taxon>Boletales</taxon>
        <taxon>Sclerodermatineae</taxon>
        <taxon>Pisolithaceae</taxon>
        <taxon>Pisolithus</taxon>
    </lineage>
</organism>
<dbReference type="EMBL" id="KN833919">
    <property type="protein sequence ID" value="KIK14875.1"/>
    <property type="molecule type" value="Genomic_DNA"/>
</dbReference>
<protein>
    <submittedName>
        <fullName evidence="1">Uncharacterized protein</fullName>
    </submittedName>
</protein>
<dbReference type="SUPFAM" id="SSF47459">
    <property type="entry name" value="HLH, helix-loop-helix DNA-binding domain"/>
    <property type="match status" value="1"/>
</dbReference>
<evidence type="ECO:0000313" key="2">
    <source>
        <dbReference type="Proteomes" id="UP000054018"/>
    </source>
</evidence>